<accession>A0ABN6IH52</accession>
<dbReference type="Proteomes" id="UP000826012">
    <property type="component" value="Chromosome"/>
</dbReference>
<gene>
    <name evidence="1" type="ORF">MTY59_26320</name>
</gene>
<reference evidence="1 2" key="2">
    <citation type="submission" date="2021-07" db="EMBL/GenBank/DDBJ databases">
        <authorList>
            <person name="Matsumoto Y."/>
            <person name="Motooka D."/>
            <person name="Nakamura S."/>
        </authorList>
    </citation>
    <scope>NUCLEOTIDE SEQUENCE [LARGE SCALE GENOMIC DNA]</scope>
    <source>
        <strain evidence="1 2">TY59</strain>
    </source>
</reference>
<organism evidence="1 2">
    <name type="scientific">Mycobacterium senriense</name>
    <dbReference type="NCBI Taxonomy" id="2775496"/>
    <lineage>
        <taxon>Bacteria</taxon>
        <taxon>Bacillati</taxon>
        <taxon>Actinomycetota</taxon>
        <taxon>Actinomycetes</taxon>
        <taxon>Mycobacteriales</taxon>
        <taxon>Mycobacteriaceae</taxon>
        <taxon>Mycobacterium</taxon>
        <taxon>Mycobacterium avium complex (MAC)</taxon>
    </lineage>
</organism>
<dbReference type="RefSeq" id="WP_221046005.1">
    <property type="nucleotide sequence ID" value="NZ_AP024828.1"/>
</dbReference>
<proteinExistence type="predicted"/>
<evidence type="ECO:0000313" key="1">
    <source>
        <dbReference type="EMBL" id="BCZ22777.1"/>
    </source>
</evidence>
<sequence length="87" mass="9578">MRLRHICEVCGTEEILTAEAAYHAGWDYPPRMGVFGVIGPRTCSNCAVNRTVWWAITVDGYTTDMLTPQQKAVIARILGEPASIAEP</sequence>
<protein>
    <submittedName>
        <fullName evidence="1">Uncharacterized protein</fullName>
    </submittedName>
</protein>
<name>A0ABN6IH52_9MYCO</name>
<evidence type="ECO:0000313" key="2">
    <source>
        <dbReference type="Proteomes" id="UP000826012"/>
    </source>
</evidence>
<dbReference type="EMBL" id="AP024828">
    <property type="protein sequence ID" value="BCZ22777.1"/>
    <property type="molecule type" value="Genomic_DNA"/>
</dbReference>
<reference evidence="1 2" key="1">
    <citation type="submission" date="2021-07" db="EMBL/GenBank/DDBJ databases">
        <title>Complete genome sequence of nontuberculous Mycobacterium sp. TY59.</title>
        <authorList>
            <person name="Fukushima K."/>
        </authorList>
    </citation>
    <scope>NUCLEOTIDE SEQUENCE [LARGE SCALE GENOMIC DNA]</scope>
    <source>
        <strain evidence="1 2">TY59</strain>
    </source>
</reference>
<keyword evidence="2" id="KW-1185">Reference proteome</keyword>